<keyword evidence="3 5" id="KW-0238">DNA-binding</keyword>
<dbReference type="InterPro" id="IPR053876">
    <property type="entry name" value="Phage_int_M"/>
</dbReference>
<dbReference type="AlphaFoldDB" id="A0A5C8NMZ4"/>
<proteinExistence type="inferred from homology"/>
<dbReference type="InterPro" id="IPR002104">
    <property type="entry name" value="Integrase_catalytic"/>
</dbReference>
<evidence type="ECO:0000256" key="6">
    <source>
        <dbReference type="SAM" id="Coils"/>
    </source>
</evidence>
<evidence type="ECO:0000256" key="5">
    <source>
        <dbReference type="PROSITE-ProRule" id="PRU01248"/>
    </source>
</evidence>
<evidence type="ECO:0000259" key="8">
    <source>
        <dbReference type="PROSITE" id="PS51900"/>
    </source>
</evidence>
<dbReference type="Gene3D" id="1.10.443.10">
    <property type="entry name" value="Intergrase catalytic core"/>
    <property type="match status" value="1"/>
</dbReference>
<organism evidence="9 10">
    <name type="scientific">Zeimonas arvi</name>
    <dbReference type="NCBI Taxonomy" id="2498847"/>
    <lineage>
        <taxon>Bacteria</taxon>
        <taxon>Pseudomonadati</taxon>
        <taxon>Pseudomonadota</taxon>
        <taxon>Betaproteobacteria</taxon>
        <taxon>Burkholderiales</taxon>
        <taxon>Burkholderiaceae</taxon>
        <taxon>Zeimonas</taxon>
    </lineage>
</organism>
<dbReference type="CDD" id="cd00801">
    <property type="entry name" value="INT_P4_C"/>
    <property type="match status" value="1"/>
</dbReference>
<reference evidence="9 10" key="1">
    <citation type="submission" date="2019-06" db="EMBL/GenBank/DDBJ databases">
        <title>Quisquiliibacterium sp. nov., isolated from a maize field.</title>
        <authorList>
            <person name="Lin S.-Y."/>
            <person name="Tsai C.-F."/>
            <person name="Young C.-C."/>
        </authorList>
    </citation>
    <scope>NUCLEOTIDE SEQUENCE [LARGE SCALE GENOMIC DNA]</scope>
    <source>
        <strain evidence="9 10">CC-CFT501</strain>
    </source>
</reference>
<comment type="caution">
    <text evidence="9">The sequence shown here is derived from an EMBL/GenBank/DDBJ whole genome shotgun (WGS) entry which is preliminary data.</text>
</comment>
<name>A0A5C8NMZ4_9BURK</name>
<dbReference type="PANTHER" id="PTHR30629:SF2">
    <property type="entry name" value="PROPHAGE INTEGRASE INTS-RELATED"/>
    <property type="match status" value="1"/>
</dbReference>
<evidence type="ECO:0000259" key="7">
    <source>
        <dbReference type="PROSITE" id="PS51898"/>
    </source>
</evidence>
<keyword evidence="6" id="KW-0175">Coiled coil</keyword>
<dbReference type="Proteomes" id="UP000321548">
    <property type="component" value="Unassembled WGS sequence"/>
</dbReference>
<dbReference type="SUPFAM" id="SSF56349">
    <property type="entry name" value="DNA breaking-rejoining enzymes"/>
    <property type="match status" value="1"/>
</dbReference>
<evidence type="ECO:0000313" key="10">
    <source>
        <dbReference type="Proteomes" id="UP000321548"/>
    </source>
</evidence>
<evidence type="ECO:0000256" key="1">
    <source>
        <dbReference type="ARBA" id="ARBA00008857"/>
    </source>
</evidence>
<dbReference type="InterPro" id="IPR050808">
    <property type="entry name" value="Phage_Integrase"/>
</dbReference>
<keyword evidence="2" id="KW-0229">DNA integration</keyword>
<dbReference type="InterPro" id="IPR011010">
    <property type="entry name" value="DNA_brk_join_enz"/>
</dbReference>
<dbReference type="Gene3D" id="3.30.160.390">
    <property type="entry name" value="Integrase, DNA-binding domain"/>
    <property type="match status" value="1"/>
</dbReference>
<dbReference type="GO" id="GO:0003677">
    <property type="term" value="F:DNA binding"/>
    <property type="evidence" value="ECO:0007669"/>
    <property type="project" value="UniProtKB-UniRule"/>
</dbReference>
<keyword evidence="4" id="KW-0233">DNA recombination</keyword>
<dbReference type="RefSeq" id="WP_147705897.1">
    <property type="nucleotide sequence ID" value="NZ_VDUY01000010.1"/>
</dbReference>
<feature type="domain" description="Core-binding (CB)" evidence="8">
    <location>
        <begin position="115"/>
        <end position="196"/>
    </location>
</feature>
<dbReference type="InterPro" id="IPR025166">
    <property type="entry name" value="Integrase_DNA_bind_dom"/>
</dbReference>
<dbReference type="InterPro" id="IPR044068">
    <property type="entry name" value="CB"/>
</dbReference>
<dbReference type="InterPro" id="IPR038488">
    <property type="entry name" value="Integrase_DNA-bd_sf"/>
</dbReference>
<dbReference type="Gene3D" id="1.10.150.130">
    <property type="match status" value="1"/>
</dbReference>
<evidence type="ECO:0000256" key="2">
    <source>
        <dbReference type="ARBA" id="ARBA00022908"/>
    </source>
</evidence>
<dbReference type="EMBL" id="VDUY01000010">
    <property type="protein sequence ID" value="TXL62457.1"/>
    <property type="molecule type" value="Genomic_DNA"/>
</dbReference>
<evidence type="ECO:0000313" key="9">
    <source>
        <dbReference type="EMBL" id="TXL62457.1"/>
    </source>
</evidence>
<feature type="coiled-coil region" evidence="6">
    <location>
        <begin position="91"/>
        <end position="118"/>
    </location>
</feature>
<comment type="similarity">
    <text evidence="1">Belongs to the 'phage' integrase family.</text>
</comment>
<dbReference type="OrthoDB" id="9775880at2"/>
<dbReference type="Pfam" id="PF00589">
    <property type="entry name" value="Phage_integrase"/>
    <property type="match status" value="1"/>
</dbReference>
<accession>A0A5C8NMZ4</accession>
<dbReference type="Pfam" id="PF13356">
    <property type="entry name" value="Arm-DNA-bind_3"/>
    <property type="match status" value="1"/>
</dbReference>
<dbReference type="InterPro" id="IPR013762">
    <property type="entry name" value="Integrase-like_cat_sf"/>
</dbReference>
<evidence type="ECO:0000256" key="3">
    <source>
        <dbReference type="ARBA" id="ARBA00023125"/>
    </source>
</evidence>
<dbReference type="GO" id="GO:0015074">
    <property type="term" value="P:DNA integration"/>
    <property type="evidence" value="ECO:0007669"/>
    <property type="project" value="UniProtKB-KW"/>
</dbReference>
<dbReference type="PROSITE" id="PS51898">
    <property type="entry name" value="TYR_RECOMBINASE"/>
    <property type="match status" value="1"/>
</dbReference>
<dbReference type="PROSITE" id="PS51900">
    <property type="entry name" value="CB"/>
    <property type="match status" value="1"/>
</dbReference>
<dbReference type="PANTHER" id="PTHR30629">
    <property type="entry name" value="PROPHAGE INTEGRASE"/>
    <property type="match status" value="1"/>
</dbReference>
<feature type="domain" description="Tyr recombinase" evidence="7">
    <location>
        <begin position="223"/>
        <end position="402"/>
    </location>
</feature>
<protein>
    <submittedName>
        <fullName evidence="9">DUF4102 domain-containing protein</fullName>
    </submittedName>
</protein>
<gene>
    <name evidence="9" type="ORF">FHP08_18005</name>
</gene>
<keyword evidence="10" id="KW-1185">Reference proteome</keyword>
<evidence type="ECO:0000256" key="4">
    <source>
        <dbReference type="ARBA" id="ARBA00023172"/>
    </source>
</evidence>
<dbReference type="Pfam" id="PF22022">
    <property type="entry name" value="Phage_int_M"/>
    <property type="match status" value="1"/>
</dbReference>
<sequence length="426" mass="46947">MAAIHKLAARSVFTAGIGKHADGGNLYLIVKPTGASWVFRYTAPSGRQREMGLGPCLRDTQAAAGASLTRARKAAGKAREVLDAGGDPLEVRRVEREAAKAADEAAKAEKQRDRATLARVAREYHERVIEPTKTAKHGAQWIASLENHVPPAIWHKPIADVSAPELLDWLISLQAKVPETASRIRQRLEVVFDDAEFRGVSAGNPARALRRKLTEASKRRERGHFAALDWQAVPAFMADLRGREAIAARALEFAILTAARTGEVIGAAWDEFDLDAAKWVVPASRMKAGEEHEVPLSERAVEIVRAMRAIRHPEQRHVFRSPQSHERPLSNMGMLTLLRRMGRADETTVHGLARASFSTWANETGAARPDVIEACLAHREADLVRRAYSRAKFAAERRALLDAWARYCAGEQPATAEVIEFKRGSA</sequence>
<dbReference type="InterPro" id="IPR010998">
    <property type="entry name" value="Integrase_recombinase_N"/>
</dbReference>
<dbReference type="GO" id="GO:0006310">
    <property type="term" value="P:DNA recombination"/>
    <property type="evidence" value="ECO:0007669"/>
    <property type="project" value="UniProtKB-KW"/>
</dbReference>